<dbReference type="InterPro" id="IPR036909">
    <property type="entry name" value="Cyt_c-like_dom_sf"/>
</dbReference>
<proteinExistence type="predicted"/>
<reference evidence="5 6" key="1">
    <citation type="submission" date="2019-02" db="EMBL/GenBank/DDBJ databases">
        <title>Deep-cultivation of Planctomycetes and their phenomic and genomic characterization uncovers novel biology.</title>
        <authorList>
            <person name="Wiegand S."/>
            <person name="Jogler M."/>
            <person name="Boedeker C."/>
            <person name="Pinto D."/>
            <person name="Vollmers J."/>
            <person name="Rivas-Marin E."/>
            <person name="Kohn T."/>
            <person name="Peeters S.H."/>
            <person name="Heuer A."/>
            <person name="Rast P."/>
            <person name="Oberbeckmann S."/>
            <person name="Bunk B."/>
            <person name="Jeske O."/>
            <person name="Meyerdierks A."/>
            <person name="Storesund J.E."/>
            <person name="Kallscheuer N."/>
            <person name="Luecker S."/>
            <person name="Lage O.M."/>
            <person name="Pohl T."/>
            <person name="Merkel B.J."/>
            <person name="Hornburger P."/>
            <person name="Mueller R.-W."/>
            <person name="Bruemmer F."/>
            <person name="Labrenz M."/>
            <person name="Spormann A.M."/>
            <person name="Op den Camp H."/>
            <person name="Overmann J."/>
            <person name="Amann R."/>
            <person name="Jetten M.S.M."/>
            <person name="Mascher T."/>
            <person name="Medema M.H."/>
            <person name="Devos D.P."/>
            <person name="Kaster A.-K."/>
            <person name="Ovreas L."/>
            <person name="Rohde M."/>
            <person name="Galperin M.Y."/>
            <person name="Jogler C."/>
        </authorList>
    </citation>
    <scope>NUCLEOTIDE SEQUENCE [LARGE SCALE GENOMIC DNA]</scope>
    <source>
        <strain evidence="5 6">V22</strain>
    </source>
</reference>
<dbReference type="AlphaFoldDB" id="A0A517T9S5"/>
<sequence>MTFSIDQFVKQSIKREALFSVCGVLSTLAILMGVAPFSCLIAGESQEVTERSADRIADALITSSINQRSPKAGAAYGWAGPWKLSSDTPAIIEETVAIRGNGKRNNPLRRKLLQPFQGDSFFVAFQFRYELNHAEAPDEPEFVVLWLDRLDGSDSSLHQNVANIGVNLIDHGKQRGKTLFMARTTPQKPGWTDIELVKGRNYHLVAQLTKSVTGPRNDYDQIKLWVNPAKDDYNAPAVTLNNQKNVNNIGWVGVATGLRTEAGDQIHVSNLVLSKSWSDVLSIAPDSGLSTAKSPSTGDAIVWDKTVSFKKDVFPILQNHCFDCHSGEYPDSGYRLDVRDEILGFSTGQPLVDIGNSHRSRLVEVLNATDDYRMPPDGPQLSQQEVVILRAWIDQGLAWDNKLLPAPQIETTHWAFQPINRPELPVVHDDSWIRTPVDAFVSARHSQLNLKPATTADRRVLVRRLYLDLIGLPPTPEQVESFLEDESPDAFERLVDELLDSPHYGERWGRYWLDLARWAESHGYQHDIPRPLAWLYRDYVINSFNADKPYNQFLREQIAGDELSPYLDENLIATGFLAAARISGNEMDKKLQRNDMLVDIVNNTTSAVLGLTLECAQCHNHKFEPLSQRDYYRFQAFFAQGQPGNLSLTQTPQADSSQLQSWLPKGAYQFLMREAKKKKLNPNNYAPHTWGYYSPVTGRKEIQRYPVVNRHPLPYDPYQLSKTDTRILVRGDVGSPGLPVSPGWPAILGETPWSFSTTPRQALADWLESPENTLVARVWVNRIWQYHFGRGIVFESSDFGTKGGEPTHPQLLDWLASELRSNGWSTKHIHRQIVNSSTYRQSSQNEVSYKDDPQNKYLSRWVPRRLEAEAIRDAILVATDELDRTIGGPSVPPHLEEQKLRRTIYLAQRRSEMPDAMKMFDAPDGIRSCSRREVSTVALQPLYLLNSDFVTSRAQRLSQAILEKVPGDQTAQVRLLFQKTLGRDPDQEELFQALNAISGSDAEKVDPEDSSSLHGYTRLTHAMLNLNEFIYIP</sequence>
<dbReference type="InterPro" id="IPR011444">
    <property type="entry name" value="DUF1549"/>
</dbReference>
<feature type="domain" description="DUF1549" evidence="2">
    <location>
        <begin position="436"/>
        <end position="640"/>
    </location>
</feature>
<feature type="transmembrane region" description="Helical" evidence="1">
    <location>
        <begin position="17"/>
        <end position="37"/>
    </location>
</feature>
<keyword evidence="1" id="KW-0472">Membrane</keyword>
<keyword evidence="6" id="KW-1185">Reference proteome</keyword>
<dbReference type="EMBL" id="CP036316">
    <property type="protein sequence ID" value="QDT65127.1"/>
    <property type="molecule type" value="Genomic_DNA"/>
</dbReference>
<gene>
    <name evidence="5" type="ORF">V22_23740</name>
</gene>
<name>A0A517T9S5_9PLAN</name>
<dbReference type="RefSeq" id="WP_145262876.1">
    <property type="nucleotide sequence ID" value="NZ_CP036316.1"/>
</dbReference>
<dbReference type="PANTHER" id="PTHR35889">
    <property type="entry name" value="CYCLOINULO-OLIGOSACCHARIDE FRUCTANOTRANSFERASE-RELATED"/>
    <property type="match status" value="1"/>
</dbReference>
<evidence type="ECO:0000259" key="4">
    <source>
        <dbReference type="Pfam" id="PF07635"/>
    </source>
</evidence>
<evidence type="ECO:0000256" key="1">
    <source>
        <dbReference type="SAM" id="Phobius"/>
    </source>
</evidence>
<accession>A0A517T9S5</accession>
<dbReference type="GO" id="GO:0020037">
    <property type="term" value="F:heme binding"/>
    <property type="evidence" value="ECO:0007669"/>
    <property type="project" value="InterPro"/>
</dbReference>
<dbReference type="SUPFAM" id="SSF46626">
    <property type="entry name" value="Cytochrome c"/>
    <property type="match status" value="1"/>
</dbReference>
<dbReference type="Pfam" id="PF07587">
    <property type="entry name" value="PSD1"/>
    <property type="match status" value="1"/>
</dbReference>
<dbReference type="GO" id="GO:0009055">
    <property type="term" value="F:electron transfer activity"/>
    <property type="evidence" value="ECO:0007669"/>
    <property type="project" value="InterPro"/>
</dbReference>
<dbReference type="InterPro" id="IPR022655">
    <property type="entry name" value="DUF1553"/>
</dbReference>
<dbReference type="Pfam" id="PF07583">
    <property type="entry name" value="PSCyt2"/>
    <property type="match status" value="1"/>
</dbReference>
<feature type="domain" description="DUF1553" evidence="3">
    <location>
        <begin position="760"/>
        <end position="994"/>
    </location>
</feature>
<feature type="domain" description="Cytochrome C Planctomycete-type" evidence="4">
    <location>
        <begin position="321"/>
        <end position="378"/>
    </location>
</feature>
<evidence type="ECO:0000259" key="3">
    <source>
        <dbReference type="Pfam" id="PF07587"/>
    </source>
</evidence>
<keyword evidence="1" id="KW-0812">Transmembrane</keyword>
<dbReference type="Proteomes" id="UP000319976">
    <property type="component" value="Chromosome"/>
</dbReference>
<dbReference type="KEGG" id="chya:V22_23740"/>
<dbReference type="Pfam" id="PF07635">
    <property type="entry name" value="PSCyt1"/>
    <property type="match status" value="1"/>
</dbReference>
<dbReference type="OrthoDB" id="127107at2"/>
<protein>
    <submittedName>
        <fullName evidence="5">Planctomycete cytochrome C</fullName>
    </submittedName>
</protein>
<keyword evidence="1" id="KW-1133">Transmembrane helix</keyword>
<evidence type="ECO:0000313" key="6">
    <source>
        <dbReference type="Proteomes" id="UP000319976"/>
    </source>
</evidence>
<organism evidence="5 6">
    <name type="scientific">Calycomorphotria hydatis</name>
    <dbReference type="NCBI Taxonomy" id="2528027"/>
    <lineage>
        <taxon>Bacteria</taxon>
        <taxon>Pseudomonadati</taxon>
        <taxon>Planctomycetota</taxon>
        <taxon>Planctomycetia</taxon>
        <taxon>Planctomycetales</taxon>
        <taxon>Planctomycetaceae</taxon>
        <taxon>Calycomorphotria</taxon>
    </lineage>
</organism>
<dbReference type="PANTHER" id="PTHR35889:SF3">
    <property type="entry name" value="F-BOX DOMAIN-CONTAINING PROTEIN"/>
    <property type="match status" value="1"/>
</dbReference>
<evidence type="ECO:0000313" key="5">
    <source>
        <dbReference type="EMBL" id="QDT65127.1"/>
    </source>
</evidence>
<dbReference type="InterPro" id="IPR011429">
    <property type="entry name" value="Cyt_c_Planctomycete-type"/>
</dbReference>
<evidence type="ECO:0000259" key="2">
    <source>
        <dbReference type="Pfam" id="PF07583"/>
    </source>
</evidence>